<feature type="coiled-coil region" evidence="1">
    <location>
        <begin position="85"/>
        <end position="145"/>
    </location>
</feature>
<keyword evidence="2" id="KW-0472">Membrane</keyword>
<evidence type="ECO:0000256" key="2">
    <source>
        <dbReference type="SAM" id="Phobius"/>
    </source>
</evidence>
<dbReference type="EMBL" id="MN740654">
    <property type="protein sequence ID" value="QHS79818.1"/>
    <property type="molecule type" value="Genomic_DNA"/>
</dbReference>
<feature type="transmembrane region" description="Helical" evidence="2">
    <location>
        <begin position="162"/>
        <end position="185"/>
    </location>
</feature>
<sequence>MSTSTATPQPAAGSAALMTTTTMTPASTLLFQGGSLNTQYDSTSYNQVQNALQEYGALRDQYVQMINTALQEQDSAKRAAMMPQITAANQQLVSLVNQIQEVYNKGQSVLSAQPTTDLQDALDKYKQQLEELRTDEDELVRLNRLYKDIDSQNHAVIPQATYYGWILLVLVLLFVVFALFIGSAFRQTQSILPAMPELPSMPSLGLGPETTSPMALPSLQ</sequence>
<keyword evidence="2" id="KW-0812">Transmembrane</keyword>
<evidence type="ECO:0000256" key="1">
    <source>
        <dbReference type="SAM" id="Coils"/>
    </source>
</evidence>
<reference evidence="3" key="1">
    <citation type="journal article" date="2020" name="Nature">
        <title>Giant virus diversity and host interactions through global metagenomics.</title>
        <authorList>
            <person name="Schulz F."/>
            <person name="Roux S."/>
            <person name="Paez-Espino D."/>
            <person name="Jungbluth S."/>
            <person name="Walsh D.A."/>
            <person name="Denef V.J."/>
            <person name="McMahon K.D."/>
            <person name="Konstantinidis K.T."/>
            <person name="Eloe-Fadrosh E.A."/>
            <person name="Kyrpides N.C."/>
            <person name="Woyke T."/>
        </authorList>
    </citation>
    <scope>NUCLEOTIDE SEQUENCE</scope>
    <source>
        <strain evidence="3">GVMAG-S-1035303-20</strain>
    </source>
</reference>
<accession>A0A6C0AJ67</accession>
<proteinExistence type="predicted"/>
<dbReference type="AlphaFoldDB" id="A0A6C0AJ67"/>
<organism evidence="3">
    <name type="scientific">viral metagenome</name>
    <dbReference type="NCBI Taxonomy" id="1070528"/>
    <lineage>
        <taxon>unclassified sequences</taxon>
        <taxon>metagenomes</taxon>
        <taxon>organismal metagenomes</taxon>
    </lineage>
</organism>
<keyword evidence="2" id="KW-1133">Transmembrane helix</keyword>
<evidence type="ECO:0000313" key="3">
    <source>
        <dbReference type="EMBL" id="QHS79818.1"/>
    </source>
</evidence>
<name>A0A6C0AJ67_9ZZZZ</name>
<keyword evidence="1" id="KW-0175">Coiled coil</keyword>
<protein>
    <submittedName>
        <fullName evidence="3">Uncharacterized protein</fullName>
    </submittedName>
</protein>